<dbReference type="Proteomes" id="UP000177124">
    <property type="component" value="Unassembled WGS sequence"/>
</dbReference>
<keyword evidence="1" id="KW-1133">Transmembrane helix</keyword>
<feature type="transmembrane region" description="Helical" evidence="1">
    <location>
        <begin position="106"/>
        <end position="126"/>
    </location>
</feature>
<dbReference type="Pfam" id="PF00884">
    <property type="entry name" value="Sulfatase"/>
    <property type="match status" value="1"/>
</dbReference>
<feature type="transmembrane region" description="Helical" evidence="1">
    <location>
        <begin position="45"/>
        <end position="66"/>
    </location>
</feature>
<evidence type="ECO:0000313" key="4">
    <source>
        <dbReference type="Proteomes" id="UP000177124"/>
    </source>
</evidence>
<sequence length="544" mass="63408">MKRQDLFLKYIKGKIIWLPPLLFSIVPTLAVYAHNLNFLSPERMLVPLLYSVVFMVLSGCVVYAIFKNEKKASVFTAIWVILFFSFGYFFLVVGETKLSSSLPLSLNKLLFGTYGIILLLTVWLLFKTELTRRFIIFFSLVSITIFIINLVKIVPFEINRWIDGRQLQQYVSKNLGQIETSGTSNFKPNIYYFVFDRYPRHDVLEKYFDFQNNSHIDYLRSNGFWVGDESYANYPNTFLSLSSSLNMSYLQFLTDILGDQQADQANVYRQLLQDNQLARFLKSQGYKYVLFGSSWDPFQKKGIADENYNLLADFDEFHLYIYERTLLNAIRGIIEKKQLFTGTERFNKISLNLDYRLHRINRQKNQPQPLFVFGHFLLPHPPYVFSPECDSYTLSTSSQQDYESGYLNEIQCANRVMRSLISEIQSGSDRPVVIIFQSDEGPFLPLEYFNGDGESVPENSESYLIHGAILNAVYLPDKDDFSKPANYEKIGFGPNLSPVNTFRVILNYYFSTNLSILPDKTYFSLDNKRIYNFKEVTKYYDLNK</sequence>
<dbReference type="SUPFAM" id="SSF53649">
    <property type="entry name" value="Alkaline phosphatase-like"/>
    <property type="match status" value="1"/>
</dbReference>
<accession>A0A1F5GE83</accession>
<comment type="caution">
    <text evidence="3">The sequence shown here is derived from an EMBL/GenBank/DDBJ whole genome shotgun (WGS) entry which is preliminary data.</text>
</comment>
<dbReference type="Gene3D" id="3.40.720.10">
    <property type="entry name" value="Alkaline Phosphatase, subunit A"/>
    <property type="match status" value="1"/>
</dbReference>
<evidence type="ECO:0000259" key="2">
    <source>
        <dbReference type="Pfam" id="PF00884"/>
    </source>
</evidence>
<keyword evidence="1" id="KW-0812">Transmembrane</keyword>
<dbReference type="STRING" id="1797716.A3D07_00025"/>
<name>A0A1F5GE83_9BACT</name>
<organism evidence="3 4">
    <name type="scientific">Candidatus Curtissbacteria bacterium RIFCSPHIGHO2_02_FULL_42_15</name>
    <dbReference type="NCBI Taxonomy" id="1797716"/>
    <lineage>
        <taxon>Bacteria</taxon>
        <taxon>Candidatus Curtissiibacteriota</taxon>
    </lineage>
</organism>
<feature type="transmembrane region" description="Helical" evidence="1">
    <location>
        <begin position="15"/>
        <end position="33"/>
    </location>
</feature>
<feature type="transmembrane region" description="Helical" evidence="1">
    <location>
        <begin position="73"/>
        <end position="94"/>
    </location>
</feature>
<dbReference type="AlphaFoldDB" id="A0A1F5GE83"/>
<evidence type="ECO:0000256" key="1">
    <source>
        <dbReference type="SAM" id="Phobius"/>
    </source>
</evidence>
<protein>
    <recommendedName>
        <fullName evidence="2">Sulfatase N-terminal domain-containing protein</fullName>
    </recommendedName>
</protein>
<evidence type="ECO:0000313" key="3">
    <source>
        <dbReference type="EMBL" id="OGD90181.1"/>
    </source>
</evidence>
<proteinExistence type="predicted"/>
<dbReference type="InterPro" id="IPR017850">
    <property type="entry name" value="Alkaline_phosphatase_core_sf"/>
</dbReference>
<dbReference type="InterPro" id="IPR000917">
    <property type="entry name" value="Sulfatase_N"/>
</dbReference>
<gene>
    <name evidence="3" type="ORF">A3D07_00025</name>
</gene>
<keyword evidence="1" id="KW-0472">Membrane</keyword>
<reference evidence="3 4" key="1">
    <citation type="journal article" date="2016" name="Nat. Commun.">
        <title>Thousands of microbial genomes shed light on interconnected biogeochemical processes in an aquifer system.</title>
        <authorList>
            <person name="Anantharaman K."/>
            <person name="Brown C.T."/>
            <person name="Hug L.A."/>
            <person name="Sharon I."/>
            <person name="Castelle C.J."/>
            <person name="Probst A.J."/>
            <person name="Thomas B.C."/>
            <person name="Singh A."/>
            <person name="Wilkins M.J."/>
            <person name="Karaoz U."/>
            <person name="Brodie E.L."/>
            <person name="Williams K.H."/>
            <person name="Hubbard S.S."/>
            <person name="Banfield J.F."/>
        </authorList>
    </citation>
    <scope>NUCLEOTIDE SEQUENCE [LARGE SCALE GENOMIC DNA]</scope>
</reference>
<dbReference type="EMBL" id="MFBF01000052">
    <property type="protein sequence ID" value="OGD90181.1"/>
    <property type="molecule type" value="Genomic_DNA"/>
</dbReference>
<feature type="domain" description="Sulfatase N-terminal" evidence="2">
    <location>
        <begin position="228"/>
        <end position="444"/>
    </location>
</feature>
<feature type="transmembrane region" description="Helical" evidence="1">
    <location>
        <begin position="133"/>
        <end position="151"/>
    </location>
</feature>